<evidence type="ECO:0000256" key="8">
    <source>
        <dbReference type="SAM" id="MobiDB-lite"/>
    </source>
</evidence>
<feature type="compositionally biased region" description="Basic and acidic residues" evidence="8">
    <location>
        <begin position="88"/>
        <end position="105"/>
    </location>
</feature>
<dbReference type="Gene3D" id="3.40.50.200">
    <property type="entry name" value="Peptidase S8/S53 domain"/>
    <property type="match status" value="1"/>
</dbReference>
<proteinExistence type="inferred from homology"/>
<evidence type="ECO:0000256" key="1">
    <source>
        <dbReference type="ARBA" id="ARBA00011073"/>
    </source>
</evidence>
<dbReference type="GO" id="GO:0004252">
    <property type="term" value="F:serine-type endopeptidase activity"/>
    <property type="evidence" value="ECO:0007669"/>
    <property type="project" value="UniProtKB-EC"/>
</dbReference>
<dbReference type="PANTHER" id="PTHR43806:SF11">
    <property type="entry name" value="CEREVISIN-RELATED"/>
    <property type="match status" value="1"/>
</dbReference>
<evidence type="ECO:0000256" key="3">
    <source>
        <dbReference type="ARBA" id="ARBA00022801"/>
    </source>
</evidence>
<keyword evidence="9" id="KW-0812">Transmembrane</keyword>
<comment type="caution">
    <text evidence="11">The sequence shown here is derived from an EMBL/GenBank/DDBJ whole genome shotgun (WGS) entry which is preliminary data.</text>
</comment>
<evidence type="ECO:0000256" key="2">
    <source>
        <dbReference type="ARBA" id="ARBA00022670"/>
    </source>
</evidence>
<feature type="region of interest" description="Disordered" evidence="8">
    <location>
        <begin position="1"/>
        <end position="20"/>
    </location>
</feature>
<dbReference type="EC" id="3.4.21.62" evidence="6"/>
<dbReference type="EMBL" id="AHZU02001863">
    <property type="protein sequence ID" value="KFG28809.1"/>
    <property type="molecule type" value="Genomic_DNA"/>
</dbReference>
<feature type="transmembrane region" description="Helical" evidence="9">
    <location>
        <begin position="38"/>
        <end position="58"/>
    </location>
</feature>
<keyword evidence="9" id="KW-1133">Transmembrane helix</keyword>
<name>A0A086J9J1_TOXGO</name>
<keyword evidence="2" id="KW-0645">Protease</keyword>
<keyword evidence="9" id="KW-0472">Membrane</keyword>
<sequence>MASPTVPRRESVSRQGETGSRFPEDIFTKYPARNRHRLHGFSLCVVFACLAVFSSLSICPWVQSALSVSPDLDFSESVKTVRSFAQPESEHEEKAASSEDSHVENSDSSNSGSATKRRHAGILGFSFPTRTPPGDRAGEATWEGKADWTDEMTPPGDAESSVLASMVKKTSEKARVEMLSSAVTKNCPYEQPLRLLFADMHKKVEMKRGRDRSRRLDPTENIILRWDTECLGSLAGKLSASPDLLDPEERSPDEIHLFRSNRDSSFSARAFPQRPLDPSLTQPAVVFRKGVFYGDRVTNKKQIPEKSETSQAQVLAGRTLALSILAGALGVRVSTAGLRECSRDCSQAATETNIKESAEKGKGKGERRGKRTGEEVGRESNDEYKCTKSCERELERRFWSATVESLHATFYPLFHIDVLQITNLSGVLAQTRTDLERNSEYKKQWYHLSQVSDFSLGSDKAWAEMNYQSEENVPLVALLDTGCSKHEDYWDDTEGNARLWRNSQEDCSNNLDDDGNGYVDDCWGWNFAENNNDVFRDDSAHGTTMASLLVAKHTDSKRGVGIMKTGKIMCLKTGANNRVYASAVIAALQYAIINGAQISICAFTFSKKMDALESVFTSLEKHNHLVVASAGSGSCDLDADANCMLYPAAFRVPSLLVVGSSKLTGGPCCSSNWGKNTVHVFAPGNRLWTGTNVDHDAQTIKCTTCK</sequence>
<dbReference type="VEuPathDB" id="ToxoDB:TGDOM2_319970"/>
<comment type="catalytic activity">
    <reaction evidence="5">
        <text>Hydrolysis of proteins with broad specificity for peptide bonds, and a preference for a large uncharged residue in P1. Hydrolyzes peptide amides.</text>
        <dbReference type="EC" id="3.4.21.62"/>
    </reaction>
</comment>
<keyword evidence="3" id="KW-0378">Hydrolase</keyword>
<feature type="region of interest" description="Disordered" evidence="8">
    <location>
        <begin position="349"/>
        <end position="382"/>
    </location>
</feature>
<dbReference type="GO" id="GO:0006508">
    <property type="term" value="P:proteolysis"/>
    <property type="evidence" value="ECO:0007669"/>
    <property type="project" value="UniProtKB-KW"/>
</dbReference>
<reference evidence="11 12" key="1">
    <citation type="submission" date="2014-02" db="EMBL/GenBank/DDBJ databases">
        <authorList>
            <person name="Sibley D."/>
            <person name="Venepally P."/>
            <person name="Karamycheva S."/>
            <person name="Hadjithomas M."/>
            <person name="Khan A."/>
            <person name="Brunk B."/>
            <person name="Roos D."/>
            <person name="Caler E."/>
            <person name="Lorenzi H."/>
        </authorList>
    </citation>
    <scope>NUCLEOTIDE SEQUENCE [LARGE SCALE GENOMIC DNA]</scope>
    <source>
        <strain evidence="11 12">GAB2-2007-GAL-DOM2</strain>
    </source>
</reference>
<evidence type="ECO:0000259" key="10">
    <source>
        <dbReference type="Pfam" id="PF00082"/>
    </source>
</evidence>
<dbReference type="PANTHER" id="PTHR43806">
    <property type="entry name" value="PEPTIDASE S8"/>
    <property type="match status" value="1"/>
</dbReference>
<organism evidence="11 12">
    <name type="scientific">Toxoplasma gondii GAB2-2007-GAL-DOM2</name>
    <dbReference type="NCBI Taxonomy" id="1130820"/>
    <lineage>
        <taxon>Eukaryota</taxon>
        <taxon>Sar</taxon>
        <taxon>Alveolata</taxon>
        <taxon>Apicomplexa</taxon>
        <taxon>Conoidasida</taxon>
        <taxon>Coccidia</taxon>
        <taxon>Eucoccidiorida</taxon>
        <taxon>Eimeriorina</taxon>
        <taxon>Sarcocystidae</taxon>
        <taxon>Toxoplasma</taxon>
    </lineage>
</organism>
<evidence type="ECO:0000313" key="11">
    <source>
        <dbReference type="EMBL" id="KFG28809.1"/>
    </source>
</evidence>
<dbReference type="Proteomes" id="UP000028837">
    <property type="component" value="Unassembled WGS sequence"/>
</dbReference>
<protein>
    <recommendedName>
        <fullName evidence="6">subtilisin</fullName>
        <ecNumber evidence="6">3.4.21.62</ecNumber>
    </recommendedName>
</protein>
<comment type="caution">
    <text evidence="7">Lacks conserved residue(s) required for the propagation of feature annotation.</text>
</comment>
<feature type="domain" description="Peptidase S8/S53" evidence="10">
    <location>
        <begin position="475"/>
        <end position="690"/>
    </location>
</feature>
<dbReference type="OrthoDB" id="366323at2759"/>
<evidence type="ECO:0000256" key="4">
    <source>
        <dbReference type="ARBA" id="ARBA00022825"/>
    </source>
</evidence>
<evidence type="ECO:0000256" key="9">
    <source>
        <dbReference type="SAM" id="Phobius"/>
    </source>
</evidence>
<feature type="compositionally biased region" description="Basic and acidic residues" evidence="8">
    <location>
        <begin position="136"/>
        <end position="148"/>
    </location>
</feature>
<dbReference type="InterPro" id="IPR036852">
    <property type="entry name" value="Peptidase_S8/S53_dom_sf"/>
</dbReference>
<evidence type="ECO:0000313" key="12">
    <source>
        <dbReference type="Proteomes" id="UP000028837"/>
    </source>
</evidence>
<feature type="compositionally biased region" description="Basic and acidic residues" evidence="8">
    <location>
        <begin position="353"/>
        <end position="382"/>
    </location>
</feature>
<evidence type="ECO:0000256" key="6">
    <source>
        <dbReference type="ARBA" id="ARBA00023619"/>
    </source>
</evidence>
<dbReference type="Pfam" id="PF00082">
    <property type="entry name" value="Peptidase_S8"/>
    <property type="match status" value="1"/>
</dbReference>
<dbReference type="AlphaFoldDB" id="A0A086J9J1"/>
<evidence type="ECO:0000256" key="5">
    <source>
        <dbReference type="ARBA" id="ARBA00023529"/>
    </source>
</evidence>
<feature type="region of interest" description="Disordered" evidence="8">
    <location>
        <begin position="83"/>
        <end position="159"/>
    </location>
</feature>
<dbReference type="InterPro" id="IPR050131">
    <property type="entry name" value="Peptidase_S8_subtilisin-like"/>
</dbReference>
<gene>
    <name evidence="11" type="ORF">TGDOM2_319970</name>
</gene>
<comment type="similarity">
    <text evidence="1 7">Belongs to the peptidase S8 family.</text>
</comment>
<dbReference type="SUPFAM" id="SSF52743">
    <property type="entry name" value="Subtilisin-like"/>
    <property type="match status" value="1"/>
</dbReference>
<dbReference type="InterPro" id="IPR000209">
    <property type="entry name" value="Peptidase_S8/S53_dom"/>
</dbReference>
<accession>A0A086J9J1</accession>
<dbReference type="PROSITE" id="PS51892">
    <property type="entry name" value="SUBTILASE"/>
    <property type="match status" value="1"/>
</dbReference>
<evidence type="ECO:0000256" key="7">
    <source>
        <dbReference type="PROSITE-ProRule" id="PRU01240"/>
    </source>
</evidence>
<keyword evidence="4" id="KW-0720">Serine protease</keyword>